<proteinExistence type="predicted"/>
<reference evidence="1" key="1">
    <citation type="submission" date="2023-04" db="EMBL/GenBank/DDBJ databases">
        <title>A chromosome-level genome assembly of the parasitoid wasp Eretmocerus hayati.</title>
        <authorList>
            <person name="Zhong Y."/>
            <person name="Liu S."/>
            <person name="Liu Y."/>
        </authorList>
    </citation>
    <scope>NUCLEOTIDE SEQUENCE</scope>
    <source>
        <strain evidence="1">ZJU_SS_LIU_2023</strain>
    </source>
</reference>
<protein>
    <submittedName>
        <fullName evidence="1">Uncharacterized protein</fullName>
    </submittedName>
</protein>
<comment type="caution">
    <text evidence="1">The sequence shown here is derived from an EMBL/GenBank/DDBJ whole genome shotgun (WGS) entry which is preliminary data.</text>
</comment>
<evidence type="ECO:0000313" key="2">
    <source>
        <dbReference type="Proteomes" id="UP001239111"/>
    </source>
</evidence>
<dbReference type="Proteomes" id="UP001239111">
    <property type="component" value="Chromosome 2"/>
</dbReference>
<dbReference type="EMBL" id="CM056742">
    <property type="protein sequence ID" value="KAJ8679370.1"/>
    <property type="molecule type" value="Genomic_DNA"/>
</dbReference>
<accession>A0ACC2P7H7</accession>
<organism evidence="1 2">
    <name type="scientific">Eretmocerus hayati</name>
    <dbReference type="NCBI Taxonomy" id="131215"/>
    <lineage>
        <taxon>Eukaryota</taxon>
        <taxon>Metazoa</taxon>
        <taxon>Ecdysozoa</taxon>
        <taxon>Arthropoda</taxon>
        <taxon>Hexapoda</taxon>
        <taxon>Insecta</taxon>
        <taxon>Pterygota</taxon>
        <taxon>Neoptera</taxon>
        <taxon>Endopterygota</taxon>
        <taxon>Hymenoptera</taxon>
        <taxon>Apocrita</taxon>
        <taxon>Proctotrupomorpha</taxon>
        <taxon>Chalcidoidea</taxon>
        <taxon>Aphelinidae</taxon>
        <taxon>Aphelininae</taxon>
        <taxon>Eretmocerus</taxon>
    </lineage>
</organism>
<gene>
    <name evidence="1" type="ORF">QAD02_015157</name>
</gene>
<evidence type="ECO:0000313" key="1">
    <source>
        <dbReference type="EMBL" id="KAJ8679370.1"/>
    </source>
</evidence>
<name>A0ACC2P7H7_9HYME</name>
<sequence length="198" mass="20944">MKFLVVFAVVLISASAKAQDESSGAGTDPNASGTFNSGDLNSGSSSPSGVDSGVLPGPADPLAVPTEQQPPVTEVPTTPVPSTTTASNGSFGERIWKMIEEVVSGSETIPMAILRAQIARLNRNLYNIFDYKLVILSDCPELKTVDLGKFAKETTKAILLGENPEKGIISIYHTLALSDSTVRKIISNTSETKPEFES</sequence>
<keyword evidence="2" id="KW-1185">Reference proteome</keyword>